<dbReference type="PROSITE" id="PS00395">
    <property type="entry name" value="ALANINE_RACEMASE"/>
    <property type="match status" value="1"/>
</dbReference>
<feature type="active site" description="Proton acceptor; specific for L-alanine" evidence="4">
    <location>
        <position position="268"/>
    </location>
</feature>
<comment type="pathway">
    <text evidence="4">Amino-acid biosynthesis; D-alanine biosynthesis; D-alanine from L-alanine: step 1/1.</text>
</comment>
<dbReference type="NCBIfam" id="TIGR00492">
    <property type="entry name" value="alr"/>
    <property type="match status" value="1"/>
</dbReference>
<comment type="cofactor">
    <cofactor evidence="1 4 5">
        <name>pyridoxal 5'-phosphate</name>
        <dbReference type="ChEBI" id="CHEBI:597326"/>
    </cofactor>
</comment>
<dbReference type="InterPro" id="IPR020622">
    <property type="entry name" value="Ala_racemase_pyridoxalP-BS"/>
</dbReference>
<dbReference type="GO" id="GO:0008784">
    <property type="term" value="F:alanine racemase activity"/>
    <property type="evidence" value="ECO:0007669"/>
    <property type="project" value="UniProtKB-UniRule"/>
</dbReference>
<dbReference type="GO" id="GO:0030632">
    <property type="term" value="P:D-alanine biosynthetic process"/>
    <property type="evidence" value="ECO:0007669"/>
    <property type="project" value="UniProtKB-UniRule"/>
</dbReference>
<dbReference type="PANTHER" id="PTHR30511">
    <property type="entry name" value="ALANINE RACEMASE"/>
    <property type="match status" value="1"/>
</dbReference>
<dbReference type="GO" id="GO:0030170">
    <property type="term" value="F:pyridoxal phosphate binding"/>
    <property type="evidence" value="ECO:0007669"/>
    <property type="project" value="UniProtKB-UniRule"/>
</dbReference>
<dbReference type="InterPro" id="IPR009006">
    <property type="entry name" value="Ala_racemase/Decarboxylase_C"/>
</dbReference>
<keyword evidence="2 4" id="KW-0663">Pyridoxal phosphate</keyword>
<dbReference type="RefSeq" id="WP_005992474.1">
    <property type="nucleotide sequence ID" value="NZ_AECZ01000007.1"/>
</dbReference>
<evidence type="ECO:0000259" key="7">
    <source>
        <dbReference type="SMART" id="SM01005"/>
    </source>
</evidence>
<feature type="active site" description="Proton acceptor; specific for D-alanine" evidence="4">
    <location>
        <position position="36"/>
    </location>
</feature>
<comment type="similarity">
    <text evidence="4">Belongs to the alanine racemase family.</text>
</comment>
<accession>E1JUY1</accession>
<dbReference type="GO" id="GO:0005829">
    <property type="term" value="C:cytosol"/>
    <property type="evidence" value="ECO:0007669"/>
    <property type="project" value="TreeGrafter"/>
</dbReference>
<dbReference type="eggNOG" id="COG0787">
    <property type="taxonomic scope" value="Bacteria"/>
</dbReference>
<dbReference type="InterPro" id="IPR000821">
    <property type="entry name" value="Ala_racemase"/>
</dbReference>
<evidence type="ECO:0000256" key="2">
    <source>
        <dbReference type="ARBA" id="ARBA00022898"/>
    </source>
</evidence>
<organism evidence="8 9">
    <name type="scientific">Solidesulfovibrio fructosivorans JJ]</name>
    <dbReference type="NCBI Taxonomy" id="596151"/>
    <lineage>
        <taxon>Bacteria</taxon>
        <taxon>Pseudomonadati</taxon>
        <taxon>Thermodesulfobacteriota</taxon>
        <taxon>Desulfovibrionia</taxon>
        <taxon>Desulfovibrionales</taxon>
        <taxon>Desulfovibrionaceae</taxon>
        <taxon>Solidesulfovibrio</taxon>
    </lineage>
</organism>
<dbReference type="OrthoDB" id="9813814at2"/>
<dbReference type="PRINTS" id="PR00992">
    <property type="entry name" value="ALARACEMASE"/>
</dbReference>
<dbReference type="SUPFAM" id="SSF51419">
    <property type="entry name" value="PLP-binding barrel"/>
    <property type="match status" value="1"/>
</dbReference>
<dbReference type="InterPro" id="IPR011079">
    <property type="entry name" value="Ala_racemase_C"/>
</dbReference>
<dbReference type="CDD" id="cd00430">
    <property type="entry name" value="PLPDE_III_AR"/>
    <property type="match status" value="1"/>
</dbReference>
<evidence type="ECO:0000256" key="5">
    <source>
        <dbReference type="PIRSR" id="PIRSR600821-50"/>
    </source>
</evidence>
<keyword evidence="3 4" id="KW-0413">Isomerase</keyword>
<feature type="binding site" evidence="4 6">
    <location>
        <position position="135"/>
    </location>
    <ligand>
        <name>substrate</name>
    </ligand>
</feature>
<evidence type="ECO:0000313" key="8">
    <source>
        <dbReference type="EMBL" id="EFL51895.1"/>
    </source>
</evidence>
<dbReference type="InterPro" id="IPR029066">
    <property type="entry name" value="PLP-binding_barrel"/>
</dbReference>
<evidence type="ECO:0000313" key="9">
    <source>
        <dbReference type="Proteomes" id="UP000006250"/>
    </source>
</evidence>
<dbReference type="UniPathway" id="UPA00042">
    <property type="reaction ID" value="UER00497"/>
</dbReference>
<dbReference type="Pfam" id="PF00842">
    <property type="entry name" value="Ala_racemase_C"/>
    <property type="match status" value="1"/>
</dbReference>
<evidence type="ECO:0000256" key="1">
    <source>
        <dbReference type="ARBA" id="ARBA00001933"/>
    </source>
</evidence>
<dbReference type="SMART" id="SM01005">
    <property type="entry name" value="Ala_racemase_C"/>
    <property type="match status" value="1"/>
</dbReference>
<protein>
    <recommendedName>
        <fullName evidence="4">Alanine racemase</fullName>
        <ecNumber evidence="4">5.1.1.1</ecNumber>
    </recommendedName>
</protein>
<proteinExistence type="inferred from homology"/>
<feature type="binding site" evidence="4 6">
    <location>
        <position position="316"/>
    </location>
    <ligand>
        <name>substrate</name>
    </ligand>
</feature>
<evidence type="ECO:0000256" key="4">
    <source>
        <dbReference type="HAMAP-Rule" id="MF_01201"/>
    </source>
</evidence>
<dbReference type="HAMAP" id="MF_01201">
    <property type="entry name" value="Ala_racemase"/>
    <property type="match status" value="1"/>
</dbReference>
<dbReference type="EMBL" id="AECZ01000007">
    <property type="protein sequence ID" value="EFL51895.1"/>
    <property type="molecule type" value="Genomic_DNA"/>
</dbReference>
<feature type="domain" description="Alanine racemase C-terminal" evidence="7">
    <location>
        <begin position="247"/>
        <end position="373"/>
    </location>
</feature>
<dbReference type="Gene3D" id="3.20.20.10">
    <property type="entry name" value="Alanine racemase"/>
    <property type="match status" value="1"/>
</dbReference>
<sequence length="373" mass="39220">MTIAHNYLRTRVRLDNIVANYKHLCSFGGHVLAVIKADAYGHGLVETARALAGAGCDAFAIGSVAEGAALRQSGCAGAIVSLVGPVLPEDDAMVLDFDVTPFIHDFDQLARLAALAAGQGKKARVALKFDTGMARLGFCECDVPHLLETLRGMPAIEVVMASSHLATADDPNAFDFVGEQGSKFARVCQGLRDGGLTLEASLCNSAGILAHATDFGFEARRAGIALYGVNPFAGTAREPLGAGLVPAMETVTRIVSVHDLASGCSISYGRTYTAERDMRVAIVAAGYADAYSRGLSNRGYMCLAGKRVAIVGRVCMQLTAVDITGVDAAPGDVIHLLGGEGLGAITAEDLATWWETIPYEVFCLFGLNPREYC</sequence>
<dbReference type="InterPro" id="IPR001608">
    <property type="entry name" value="Ala_racemase_N"/>
</dbReference>
<dbReference type="Pfam" id="PF01168">
    <property type="entry name" value="Ala_racemase_N"/>
    <property type="match status" value="1"/>
</dbReference>
<comment type="caution">
    <text evidence="8">The sequence shown here is derived from an EMBL/GenBank/DDBJ whole genome shotgun (WGS) entry which is preliminary data.</text>
</comment>
<feature type="modified residue" description="N6-(pyridoxal phosphate)lysine" evidence="4 5">
    <location>
        <position position="36"/>
    </location>
</feature>
<dbReference type="SUPFAM" id="SSF50621">
    <property type="entry name" value="Alanine racemase C-terminal domain-like"/>
    <property type="match status" value="1"/>
</dbReference>
<name>E1JUY1_SOLFR</name>
<dbReference type="PANTHER" id="PTHR30511:SF0">
    <property type="entry name" value="ALANINE RACEMASE, CATABOLIC-RELATED"/>
    <property type="match status" value="1"/>
</dbReference>
<dbReference type="Proteomes" id="UP000006250">
    <property type="component" value="Unassembled WGS sequence"/>
</dbReference>
<keyword evidence="9" id="KW-1185">Reference proteome</keyword>
<evidence type="ECO:0000256" key="3">
    <source>
        <dbReference type="ARBA" id="ARBA00023235"/>
    </source>
</evidence>
<comment type="catalytic activity">
    <reaction evidence="4">
        <text>L-alanine = D-alanine</text>
        <dbReference type="Rhea" id="RHEA:20249"/>
        <dbReference type="ChEBI" id="CHEBI:57416"/>
        <dbReference type="ChEBI" id="CHEBI:57972"/>
        <dbReference type="EC" id="5.1.1.1"/>
    </reaction>
</comment>
<reference evidence="8 9" key="1">
    <citation type="submission" date="2010-08" db="EMBL/GenBank/DDBJ databases">
        <title>The draft genome of Desulfovibrio fructosovorans JJ.</title>
        <authorList>
            <consortium name="US DOE Joint Genome Institute (JGI-PGF)"/>
            <person name="Lucas S."/>
            <person name="Copeland A."/>
            <person name="Lapidus A."/>
            <person name="Cheng J.-F."/>
            <person name="Bruce D."/>
            <person name="Goodwin L."/>
            <person name="Pitluck S."/>
            <person name="Land M.L."/>
            <person name="Hauser L."/>
            <person name="Chang Y.-J."/>
            <person name="Jeffries C."/>
            <person name="Wall J.D."/>
            <person name="Stahl D.A."/>
            <person name="Arkin A.P."/>
            <person name="Dehal P."/>
            <person name="Stolyar S.M."/>
            <person name="Hazen T.C."/>
            <person name="Woyke T.J."/>
        </authorList>
    </citation>
    <scope>NUCLEOTIDE SEQUENCE [LARGE SCALE GENOMIC DNA]</scope>
    <source>
        <strain evidence="8 9">JJ</strain>
    </source>
</reference>
<dbReference type="AlphaFoldDB" id="E1JUY1"/>
<gene>
    <name evidence="8" type="ORF">DesfrDRAFT_1430</name>
</gene>
<evidence type="ECO:0000256" key="6">
    <source>
        <dbReference type="PIRSR" id="PIRSR600821-52"/>
    </source>
</evidence>
<dbReference type="STRING" id="596151.DesfrDRAFT_1430"/>
<comment type="function">
    <text evidence="4">Catalyzes the interconversion of L-alanine and D-alanine. May also act on other amino acids.</text>
</comment>
<dbReference type="Gene3D" id="2.40.37.10">
    <property type="entry name" value="Lyase, Ornithine Decarboxylase, Chain A, domain 1"/>
    <property type="match status" value="1"/>
</dbReference>
<dbReference type="EC" id="5.1.1.1" evidence="4"/>